<dbReference type="Proteomes" id="UP000245946">
    <property type="component" value="Unassembled WGS sequence"/>
</dbReference>
<feature type="transmembrane region" description="Helical" evidence="1">
    <location>
        <begin position="191"/>
        <end position="213"/>
    </location>
</feature>
<feature type="transmembrane region" description="Helical" evidence="1">
    <location>
        <begin position="111"/>
        <end position="140"/>
    </location>
</feature>
<keyword evidence="1" id="KW-0472">Membrane</keyword>
<keyword evidence="1" id="KW-1133">Transmembrane helix</keyword>
<organism evidence="2 3">
    <name type="scientific">Tilletiopsis washingtonensis</name>
    <dbReference type="NCBI Taxonomy" id="58919"/>
    <lineage>
        <taxon>Eukaryota</taxon>
        <taxon>Fungi</taxon>
        <taxon>Dikarya</taxon>
        <taxon>Basidiomycota</taxon>
        <taxon>Ustilaginomycotina</taxon>
        <taxon>Exobasidiomycetes</taxon>
        <taxon>Entylomatales</taxon>
        <taxon>Entylomatales incertae sedis</taxon>
        <taxon>Tilletiopsis</taxon>
    </lineage>
</organism>
<accession>A0A316YZN1</accession>
<dbReference type="OrthoDB" id="3361566at2759"/>
<dbReference type="RefSeq" id="XP_025594950.1">
    <property type="nucleotide sequence ID" value="XM_025744498.1"/>
</dbReference>
<feature type="transmembrane region" description="Helical" evidence="1">
    <location>
        <begin position="283"/>
        <end position="301"/>
    </location>
</feature>
<evidence type="ECO:0000256" key="1">
    <source>
        <dbReference type="SAM" id="Phobius"/>
    </source>
</evidence>
<proteinExistence type="predicted"/>
<evidence type="ECO:0000313" key="2">
    <source>
        <dbReference type="EMBL" id="PWN94671.1"/>
    </source>
</evidence>
<dbReference type="EMBL" id="KZ819310">
    <property type="protein sequence ID" value="PWN94671.1"/>
    <property type="molecule type" value="Genomic_DNA"/>
</dbReference>
<gene>
    <name evidence="2" type="ORF">FA09DRAFT_341852</name>
</gene>
<sequence length="392" mass="42949">MIFRLEALRLLGTAFGGAVLERTFFSAPKGSLRTLVSSCRLPVRQALVTDVTQGQFKLLDDFFCIALPFWRELQGDRVGLGASCLLLSALLPTMVHLTYTSMSPNTRSSLGVMMPIFVALASQFVGYGPSLLFVGLPPYLQALYAQASSEKVMPTLPTPAPGIYACNLALIGSFATWLLQQFFDVQSRQWTWANLAFQAYPLAILAPLLLLGAREVPRPSSEGDARLELASYGAAEVSYCFERTWAYKRQSALVSTFVYWYGINRLYRGWTADGARLTDASHLTLWSFAGTVVFLLLARLAEQTSTRSTAPVQPTTGKVRSEMERECDAALARAPAGSPTLETNALVQSLAALLLGPGAAMGLWWAHGEERAGWMARRSWRETAAISTKKPE</sequence>
<keyword evidence="1" id="KW-0812">Transmembrane</keyword>
<feature type="transmembrane region" description="Helical" evidence="1">
    <location>
        <begin position="78"/>
        <end position="99"/>
    </location>
</feature>
<keyword evidence="3" id="KW-1185">Reference proteome</keyword>
<evidence type="ECO:0000313" key="3">
    <source>
        <dbReference type="Proteomes" id="UP000245946"/>
    </source>
</evidence>
<dbReference type="AlphaFoldDB" id="A0A316YZN1"/>
<dbReference type="GeneID" id="37272042"/>
<feature type="transmembrane region" description="Helical" evidence="1">
    <location>
        <begin position="160"/>
        <end position="179"/>
    </location>
</feature>
<reference evidence="2 3" key="1">
    <citation type="journal article" date="2018" name="Mol. Biol. Evol.">
        <title>Broad Genomic Sampling Reveals a Smut Pathogenic Ancestry of the Fungal Clade Ustilaginomycotina.</title>
        <authorList>
            <person name="Kijpornyongpan T."/>
            <person name="Mondo S.J."/>
            <person name="Barry K."/>
            <person name="Sandor L."/>
            <person name="Lee J."/>
            <person name="Lipzen A."/>
            <person name="Pangilinan J."/>
            <person name="LaButti K."/>
            <person name="Hainaut M."/>
            <person name="Henrissat B."/>
            <person name="Grigoriev I.V."/>
            <person name="Spatafora J.W."/>
            <person name="Aime M.C."/>
        </authorList>
    </citation>
    <scope>NUCLEOTIDE SEQUENCE [LARGE SCALE GENOMIC DNA]</scope>
    <source>
        <strain evidence="2 3">MCA 4186</strain>
    </source>
</reference>
<protein>
    <submittedName>
        <fullName evidence="2">Uncharacterized protein</fullName>
    </submittedName>
</protein>
<name>A0A316YZN1_9BASI</name>